<dbReference type="InterPro" id="IPR024989">
    <property type="entry name" value="MFS_assoc_dom"/>
</dbReference>
<feature type="transmembrane region" description="Helical" evidence="6">
    <location>
        <begin position="400"/>
        <end position="421"/>
    </location>
</feature>
<feature type="transmembrane region" description="Helical" evidence="6">
    <location>
        <begin position="601"/>
        <end position="625"/>
    </location>
</feature>
<feature type="transmembrane region" description="Helical" evidence="6">
    <location>
        <begin position="433"/>
        <end position="455"/>
    </location>
</feature>
<evidence type="ECO:0000259" key="7">
    <source>
        <dbReference type="Pfam" id="PF12832"/>
    </source>
</evidence>
<feature type="transmembrane region" description="Helical" evidence="6">
    <location>
        <begin position="103"/>
        <end position="121"/>
    </location>
</feature>
<feature type="transmembrane region" description="Helical" evidence="6">
    <location>
        <begin position="509"/>
        <end position="527"/>
    </location>
</feature>
<dbReference type="InterPro" id="IPR036259">
    <property type="entry name" value="MFS_trans_sf"/>
</dbReference>
<keyword evidence="3 6" id="KW-0812">Transmembrane</keyword>
<dbReference type="PANTHER" id="PTHR16172">
    <property type="entry name" value="MAJOR FACILITATOR SUPERFAMILY DOMAIN-CONTAINING PROTEIN 6-LIKE"/>
    <property type="match status" value="1"/>
</dbReference>
<evidence type="ECO:0000256" key="3">
    <source>
        <dbReference type="ARBA" id="ARBA00022692"/>
    </source>
</evidence>
<dbReference type="OrthoDB" id="10061976at2759"/>
<keyword evidence="4 6" id="KW-1133">Transmembrane helix</keyword>
<evidence type="ECO:0000256" key="6">
    <source>
        <dbReference type="SAM" id="Phobius"/>
    </source>
</evidence>
<keyword evidence="5 6" id="KW-0472">Membrane</keyword>
<evidence type="ECO:0000256" key="5">
    <source>
        <dbReference type="ARBA" id="ARBA00023136"/>
    </source>
</evidence>
<reference evidence="8" key="1">
    <citation type="submission" date="2021-11" db="EMBL/GenBank/DDBJ databases">
        <authorList>
            <person name="Schell T."/>
        </authorList>
    </citation>
    <scope>NUCLEOTIDE SEQUENCE</scope>
    <source>
        <strain evidence="8">M5</strain>
    </source>
</reference>
<dbReference type="Proteomes" id="UP000789390">
    <property type="component" value="Unassembled WGS sequence"/>
</dbReference>
<evidence type="ECO:0000313" key="8">
    <source>
        <dbReference type="EMBL" id="CAH0103140.1"/>
    </source>
</evidence>
<organism evidence="8 9">
    <name type="scientific">Daphnia galeata</name>
    <dbReference type="NCBI Taxonomy" id="27404"/>
    <lineage>
        <taxon>Eukaryota</taxon>
        <taxon>Metazoa</taxon>
        <taxon>Ecdysozoa</taxon>
        <taxon>Arthropoda</taxon>
        <taxon>Crustacea</taxon>
        <taxon>Branchiopoda</taxon>
        <taxon>Diplostraca</taxon>
        <taxon>Cladocera</taxon>
        <taxon>Anomopoda</taxon>
        <taxon>Daphniidae</taxon>
        <taxon>Daphnia</taxon>
    </lineage>
</organism>
<comment type="similarity">
    <text evidence="2">Belongs to the major facilitator superfamily. MFSD6 family.</text>
</comment>
<feature type="transmembrane region" description="Helical" evidence="6">
    <location>
        <begin position="39"/>
        <end position="59"/>
    </location>
</feature>
<feature type="transmembrane region" description="Helical" evidence="6">
    <location>
        <begin position="475"/>
        <end position="497"/>
    </location>
</feature>
<protein>
    <recommendedName>
        <fullName evidence="7">Major facilitator superfamily associated domain-containing protein</fullName>
    </recommendedName>
</protein>
<keyword evidence="9" id="KW-1185">Reference proteome</keyword>
<dbReference type="Pfam" id="PF12832">
    <property type="entry name" value="MFS_1_like"/>
    <property type="match status" value="1"/>
</dbReference>
<dbReference type="InterPro" id="IPR051717">
    <property type="entry name" value="MFS_MFSD6"/>
</dbReference>
<evidence type="ECO:0000256" key="4">
    <source>
        <dbReference type="ARBA" id="ARBA00022989"/>
    </source>
</evidence>
<comment type="caution">
    <text evidence="8">The sequence shown here is derived from an EMBL/GenBank/DDBJ whole genome shotgun (WGS) entry which is preliminary data.</text>
</comment>
<dbReference type="EMBL" id="CAKKLH010000101">
    <property type="protein sequence ID" value="CAH0103140.1"/>
    <property type="molecule type" value="Genomic_DNA"/>
</dbReference>
<dbReference type="SUPFAM" id="SSF103473">
    <property type="entry name" value="MFS general substrate transporter"/>
    <property type="match status" value="2"/>
</dbReference>
<comment type="subcellular location">
    <subcellularLocation>
        <location evidence="1">Membrane</location>
        <topology evidence="1">Multi-pass membrane protein</topology>
    </subcellularLocation>
</comment>
<sequence length="687" mass="75517">MAETNNNKRVTFRLKSEKKKGLALLIYDLKQPKLIPVKLLTFIILSGVGVLLPFTTIHMKSLGMTFKEVGAIYGVSSIAAILSPFIIGLIADKLGNFKVLMSAVHALLGIIALLFLTVPAGKTWHFYPDTMTFALGCSDSNSDYLNSASLSLTDLDSNPCQVQSNWIRGNLNNISVLLEECGYVCYDQPSDVIKEVIEPNQSLPIVAVKNVVLPKMEFREAVFFPNFWNLDMTCSPTRIGQDVCVLNRQNNASETSTAVNTTLGLDFFSESVNAKGSFPVTWMIMEDGANSGQKKKNFQCGTYGADEKLHQTVYFKDSNQAGNNRAVYQFCRPQCIVRINRFDLCSDMVREDVFNPQLTFWLYMGLRLIFDILLGGLDLFVGASVALVSELGGDYGFQRMFGYIGIAVFSPISGVLIDQFSEDDSILGNTRPAFYLFAGLFGTAAVGMLTINLDFKRPAENLLSDVKSLLKNVELDLLLIVAFVSGICNGHGFYYLFLFLEEIGGNSSLMGLSTTFQCLTVIPLLLFSDRIFRKLSHPNVQVICFAVNVVRLIGYSYLHNPHLCLLFESLDAISWNFARTSHVAYANQLGTTSTVASIQGLLGGLTFGLGFGVGSSGGSLLIGAYGQRVTFRILGGISFITGLFYFLFNFFYLRPKNTKTMESAEAVNQNEMVSETISSLSSNGGSS</sequence>
<name>A0A8J2RU98_9CRUS</name>
<accession>A0A8J2RU98</accession>
<feature type="transmembrane region" description="Helical" evidence="6">
    <location>
        <begin position="631"/>
        <end position="653"/>
    </location>
</feature>
<proteinExistence type="inferred from homology"/>
<feature type="transmembrane region" description="Helical" evidence="6">
    <location>
        <begin position="360"/>
        <end position="388"/>
    </location>
</feature>
<evidence type="ECO:0000256" key="2">
    <source>
        <dbReference type="ARBA" id="ARBA00005241"/>
    </source>
</evidence>
<evidence type="ECO:0000256" key="1">
    <source>
        <dbReference type="ARBA" id="ARBA00004141"/>
    </source>
</evidence>
<feature type="domain" description="Major facilitator superfamily associated" evidence="7">
    <location>
        <begin position="37"/>
        <end position="632"/>
    </location>
</feature>
<dbReference type="GO" id="GO:0016020">
    <property type="term" value="C:membrane"/>
    <property type="evidence" value="ECO:0007669"/>
    <property type="project" value="UniProtKB-SubCell"/>
</dbReference>
<dbReference type="Gene3D" id="1.20.1250.20">
    <property type="entry name" value="MFS general substrate transporter like domains"/>
    <property type="match status" value="3"/>
</dbReference>
<feature type="transmembrane region" description="Helical" evidence="6">
    <location>
        <begin position="71"/>
        <end position="91"/>
    </location>
</feature>
<dbReference type="AlphaFoldDB" id="A0A8J2RU98"/>
<dbReference type="PANTHER" id="PTHR16172:SF35">
    <property type="entry name" value="MAJOR FACILITATOR SUPERFAMILY (MFS) PROFILE DOMAIN-CONTAINING PROTEIN"/>
    <property type="match status" value="1"/>
</dbReference>
<gene>
    <name evidence="8" type="ORF">DGAL_LOCUS5674</name>
</gene>
<evidence type="ECO:0000313" key="9">
    <source>
        <dbReference type="Proteomes" id="UP000789390"/>
    </source>
</evidence>